<accession>A0ABP0S5J7</accession>
<keyword evidence="5" id="KW-1185">Reference proteome</keyword>
<evidence type="ECO:0000313" key="5">
    <source>
        <dbReference type="Proteomes" id="UP001642484"/>
    </source>
</evidence>
<dbReference type="Proteomes" id="UP001642484">
    <property type="component" value="Unassembled WGS sequence"/>
</dbReference>
<proteinExistence type="predicted"/>
<evidence type="ECO:0000313" key="4">
    <source>
        <dbReference type="EMBL" id="CAK9107909.1"/>
    </source>
</evidence>
<comment type="caution">
    <text evidence="3">The sequence shown here is derived from an EMBL/GenBank/DDBJ whole genome shotgun (WGS) entry which is preliminary data.</text>
</comment>
<gene>
    <name evidence="3" type="ORF">CCMP2556_LOCUS50218</name>
    <name evidence="4" type="ORF">CCMP2556_LOCUS50328</name>
</gene>
<feature type="transmembrane region" description="Helical" evidence="2">
    <location>
        <begin position="591"/>
        <end position="612"/>
    </location>
</feature>
<reference evidence="3 5" key="1">
    <citation type="submission" date="2024-02" db="EMBL/GenBank/DDBJ databases">
        <authorList>
            <person name="Chen Y."/>
            <person name="Shah S."/>
            <person name="Dougan E. K."/>
            <person name="Thang M."/>
            <person name="Chan C."/>
        </authorList>
    </citation>
    <scope>NUCLEOTIDE SEQUENCE [LARGE SCALE GENOMIC DNA]</scope>
</reference>
<name>A0ABP0S5J7_9DINO</name>
<dbReference type="EMBL" id="CAXAMN010027040">
    <property type="protein sequence ID" value="CAK9107909.1"/>
    <property type="molecule type" value="Genomic_DNA"/>
</dbReference>
<keyword evidence="2" id="KW-0812">Transmembrane</keyword>
<protein>
    <submittedName>
        <fullName evidence="3">Uncharacterized protein</fullName>
    </submittedName>
</protein>
<evidence type="ECO:0000256" key="2">
    <source>
        <dbReference type="SAM" id="Phobius"/>
    </source>
</evidence>
<evidence type="ECO:0000313" key="3">
    <source>
        <dbReference type="EMBL" id="CAK9107620.1"/>
    </source>
</evidence>
<evidence type="ECO:0000256" key="1">
    <source>
        <dbReference type="SAM" id="MobiDB-lite"/>
    </source>
</evidence>
<feature type="compositionally biased region" description="Polar residues" evidence="1">
    <location>
        <begin position="27"/>
        <end position="43"/>
    </location>
</feature>
<dbReference type="EMBL" id="CAXAMN010027017">
    <property type="protein sequence ID" value="CAK9107620.1"/>
    <property type="molecule type" value="Genomic_DNA"/>
</dbReference>
<keyword evidence="2" id="KW-1133">Transmembrane helix</keyword>
<feature type="region of interest" description="Disordered" evidence="1">
    <location>
        <begin position="1"/>
        <end position="49"/>
    </location>
</feature>
<sequence length="620" mass="68774">MHDESSLAIEAIGQTPRPKAKKDKTRLSNPSTQKASLSRSLSFQGEDDGGKEDLKFWQTKAKRWQQDALLGDCLASEALKSLAPDARQRAKETWLVGTKSGFMCIACQDAKMPGCWSKGTAGADAQDFSRWRLVKHTKSKAHVAAVETYLNVSTEPPGAPSFSDFKTVLESAQGGASLRATNQFKSWSDKTELMIWSLQEALLNETRSQLESSATISLTRDARRQRLFVRYGVCSDDFKLSSGVLGLARDEGDRAGNILRATRNILTRVCTKWACPPRWYTGPDAELLNDLLEHVQQTIEIVTSDCASNEILATQAGAGQRDPNLEEGGVGEQNDGILTPNLKMVGRDKAHSFRRLMTRPVKVDGYLSDIIEDFISSKSSMAQKIQASYDLKDIFRQEIAADLEHNTADSPVTARIQNLRAAKHRFESLASPLGRMLLYLPSFIKACQRVSETRKGQAVARSARLFLDQLSAERLLQAALLSDGLDEALLLVRQVDCQDVDVADVPGQVQSFVDRLHCLFGPDRAALTAPTYTKHVVELLQQGKVAFIVDDGDVRRLAMPSSPSTLDRVFKRMQLWMNLVMQVLKSEWPDYTLFAAMGFSTWLMGLVAVLQLGDSRLRLM</sequence>
<keyword evidence="2" id="KW-0472">Membrane</keyword>
<organism evidence="3 5">
    <name type="scientific">Durusdinium trenchii</name>
    <dbReference type="NCBI Taxonomy" id="1381693"/>
    <lineage>
        <taxon>Eukaryota</taxon>
        <taxon>Sar</taxon>
        <taxon>Alveolata</taxon>
        <taxon>Dinophyceae</taxon>
        <taxon>Suessiales</taxon>
        <taxon>Symbiodiniaceae</taxon>
        <taxon>Durusdinium</taxon>
    </lineage>
</organism>